<dbReference type="InterPro" id="IPR059032">
    <property type="entry name" value="WHD_DDX60"/>
</dbReference>
<feature type="domain" description="Helicase C-terminal" evidence="7">
    <location>
        <begin position="1210"/>
        <end position="1406"/>
    </location>
</feature>
<dbReference type="EMBL" id="ML210196">
    <property type="protein sequence ID" value="TFK24691.1"/>
    <property type="molecule type" value="Genomic_DNA"/>
</dbReference>
<dbReference type="InterPro" id="IPR001650">
    <property type="entry name" value="Helicase_C-like"/>
</dbReference>
<dbReference type="InterPro" id="IPR052431">
    <property type="entry name" value="SKI2_subfamily_helicases"/>
</dbReference>
<evidence type="ECO:0000313" key="9">
    <source>
        <dbReference type="Proteomes" id="UP000307440"/>
    </source>
</evidence>
<dbReference type="GO" id="GO:0004386">
    <property type="term" value="F:helicase activity"/>
    <property type="evidence" value="ECO:0007669"/>
    <property type="project" value="UniProtKB-KW"/>
</dbReference>
<dbReference type="Pfam" id="PF00270">
    <property type="entry name" value="DEAD"/>
    <property type="match status" value="1"/>
</dbReference>
<dbReference type="PROSITE" id="PS51194">
    <property type="entry name" value="HELICASE_CTER"/>
    <property type="match status" value="1"/>
</dbReference>
<dbReference type="Pfam" id="PF00271">
    <property type="entry name" value="Helicase_C"/>
    <property type="match status" value="1"/>
</dbReference>
<dbReference type="InterPro" id="IPR011545">
    <property type="entry name" value="DEAD/DEAH_box_helicase_dom"/>
</dbReference>
<dbReference type="GO" id="GO:0005737">
    <property type="term" value="C:cytoplasm"/>
    <property type="evidence" value="ECO:0007669"/>
    <property type="project" value="TreeGrafter"/>
</dbReference>
<dbReference type="Pfam" id="PF26076">
    <property type="entry name" value="WHD_DDX60"/>
    <property type="match status" value="1"/>
</dbReference>
<dbReference type="FunFam" id="3.40.50.300:FF:001039">
    <property type="entry name" value="ATP-dependent RNA helicase DDX60"/>
    <property type="match status" value="1"/>
</dbReference>
<dbReference type="GO" id="GO:0005524">
    <property type="term" value="F:ATP binding"/>
    <property type="evidence" value="ECO:0007669"/>
    <property type="project" value="UniProtKB-KW"/>
</dbReference>
<evidence type="ECO:0000313" key="8">
    <source>
        <dbReference type="EMBL" id="TFK24691.1"/>
    </source>
</evidence>
<dbReference type="SMART" id="SM00490">
    <property type="entry name" value="HELICc"/>
    <property type="match status" value="1"/>
</dbReference>
<evidence type="ECO:0000259" key="6">
    <source>
        <dbReference type="PROSITE" id="PS51192"/>
    </source>
</evidence>
<dbReference type="STRING" id="230819.A0A5C3KVJ8"/>
<name>A0A5C3KVJ8_COPMA</name>
<dbReference type="PROSITE" id="PS51192">
    <property type="entry name" value="HELICASE_ATP_BIND_1"/>
    <property type="match status" value="1"/>
</dbReference>
<evidence type="ECO:0000259" key="7">
    <source>
        <dbReference type="PROSITE" id="PS51194"/>
    </source>
</evidence>
<keyword evidence="1" id="KW-0547">Nucleotide-binding</keyword>
<evidence type="ECO:0000256" key="3">
    <source>
        <dbReference type="ARBA" id="ARBA00022806"/>
    </source>
</evidence>
<organism evidence="8 9">
    <name type="scientific">Coprinopsis marcescibilis</name>
    <name type="common">Agaric fungus</name>
    <name type="synonym">Psathyrella marcescibilis</name>
    <dbReference type="NCBI Taxonomy" id="230819"/>
    <lineage>
        <taxon>Eukaryota</taxon>
        <taxon>Fungi</taxon>
        <taxon>Dikarya</taxon>
        <taxon>Basidiomycota</taxon>
        <taxon>Agaricomycotina</taxon>
        <taxon>Agaricomycetes</taxon>
        <taxon>Agaricomycetidae</taxon>
        <taxon>Agaricales</taxon>
        <taxon>Agaricineae</taxon>
        <taxon>Psathyrellaceae</taxon>
        <taxon>Coprinopsis</taxon>
    </lineage>
</organism>
<sequence length="1863" mass="209431">MDLDRFEDTATSRTLNDIKKVTLNKPGDVLQLFDSNWYIDRTRAARWMDLLGDYAGNELFVIDGESLFQCVLDDALLALGKSEDDGNFQVLHAYHLLEKMLHEFVSRSANFEIVFFHKYRHLTLCTGDASFRVASRTLARTLLFKHLLKLNLPVHVFDDLQDPQWQKYESINKPMFILMNDGGIFNLSQETGSMRLLCQRKFVFDVLSGHMAMALMKSVTFADSKISTFVYEPKRGQGKGNKDMFFSNLMNRCIQIQIVLDDLLAKQSYSCRHHLADLLPFTSDATSRHDFILALSQKIVNTTDSPITHTLLYLFLIHWFHLPTLSVQDRAQNPRPLVGRNASIFCSSFLVPLFFTSADLLSSFKGVEYDIDGGVFLATVEFLLSQPSENDIQSAIGPDVNANVQRIWSQLKTTLPNVQSLVGKLAFIPQAAVVVSTTPPLKVLPFDNPILSRHLPQLTNVESRAVVTSPTGKRPFLEFGTGMIFSDTRHWHNSKSILPPHLGGAPPKNLDARSRLKALKRNQQFMYHLQLQAATITGAFGNILRQQVIPPVGKSLSMISKLHLKQGSSNQVRSEVVSKGGKKPKNPKLSSKQALLQQIHKEKTEQTTDVSKVWWKEKLGAFSKLSVETKVTEVNALFRNKRTEEEYLGLEIRFYRLHLEIQLWSQEPDPANPSTHDKYSVSILKLVRDICRRGVLTSAWSETLSTLMKVLGLDRYFADMVKGVRVLEDVKPSFKFTKLVSSRSGEAAHDFMPIKENTIEWQLRLFGEYMDRSMDSAPDPRVPFEPDAWQRKVLDCIDDNHSILVVAPTSAGKTFISFYAMEKVLRSSDDGIIVYVAPTKALVTQITAEIYARFSKQMDGNSCWAIHTRDYRINDPQKCQILVTVPEILAIMLLSPTLASVWTPKIQRIILDEIHSIGHQEGGAVWEQILLLAACPIIGLSATIGSPENFNDWLASVQKAHGFQHTFIRHPHRYSHLRKFFYVINDQKQDFVSLEQHSSTSRLKFIHPISTLSLGRNAVPDDLALEARDCLTLFRALVNMKSKLSDPAVLRELEELVPGTFFAAENHLLRQKNVLAYEARLKAVLGGLARDIEYGESNNALLDVVRTLRDPDLERIGPQKLNAHPDRKAFLDNLLPLFADLHAVGNLPAIVFNFARNECELLARHLCQQLFKAEEKWKATSVKWKQKMAQWEAWKAAARDRERAAQKSAGLKQKKKKGRSDEANVEEPAQAPSGSWEESFDPDRPLPQFSFVNLQSSYSVAEVEEDFEKEMRYQRYRKGKSGIARIQWIFDCLRRGIGVHHAGMSKSHRSLVESLFRRGFLQVIIATGTLALGINAPAKTTVFCNDSPFLTALEYRQCSGRAGRRGFDLLGNVVFYGIPMDRVQRLVLSRLPTLGGGFPMTSTLVLRLCNLLEQSNRAPKVVEAIDTLMTLPRVSFASDIGRDYLMHHVRFSIDYLRRSGLLSESGQPMNLFAIAGHLYYTEPSNLALVAIMRAGVLHSICTDTRTDIEGRKRNYILLMCHLFGRKYIRGVELDKAELEARRKKYPSEIVLPPMPSVALESLKLHAGEILQVFLGYARAYIEEHEDELEVGKQQSDVLVLSGIKVEGDQQDRGESRLTSHLREGSIKVTVRSPFVATSGHGDTFDSVQELADTVRNGVHLNAHAIPCIDHIIAQGKLAAANPSASSGSNLKEAQASSKILERAAKQDDLRLNAYLYDYYVHGQVPTLVAANGIRQGDLWYLLEDFRLTLASVRAALQQLLDRVGKEHGQGSLQTLGDSDDEEGGGGEGTDSGYASIPTGDDFYGDGDDQVRMGSGAADENSEEWNVDGDFKRAKGVSDDDWRVYKVVSLAFAEFDIKARAMWA</sequence>
<keyword evidence="3" id="KW-0347">Helicase</keyword>
<evidence type="ECO:0000256" key="5">
    <source>
        <dbReference type="SAM" id="MobiDB-lite"/>
    </source>
</evidence>
<evidence type="ECO:0000256" key="2">
    <source>
        <dbReference type="ARBA" id="ARBA00022801"/>
    </source>
</evidence>
<dbReference type="Gene3D" id="3.40.50.300">
    <property type="entry name" value="P-loop containing nucleotide triphosphate hydrolases"/>
    <property type="match status" value="2"/>
</dbReference>
<keyword evidence="4" id="KW-0067">ATP-binding</keyword>
<reference evidence="8 9" key="1">
    <citation type="journal article" date="2019" name="Nat. Ecol. Evol.">
        <title>Megaphylogeny resolves global patterns of mushroom evolution.</title>
        <authorList>
            <person name="Varga T."/>
            <person name="Krizsan K."/>
            <person name="Foldi C."/>
            <person name="Dima B."/>
            <person name="Sanchez-Garcia M."/>
            <person name="Sanchez-Ramirez S."/>
            <person name="Szollosi G.J."/>
            <person name="Szarkandi J.G."/>
            <person name="Papp V."/>
            <person name="Albert L."/>
            <person name="Andreopoulos W."/>
            <person name="Angelini C."/>
            <person name="Antonin V."/>
            <person name="Barry K.W."/>
            <person name="Bougher N.L."/>
            <person name="Buchanan P."/>
            <person name="Buyck B."/>
            <person name="Bense V."/>
            <person name="Catcheside P."/>
            <person name="Chovatia M."/>
            <person name="Cooper J."/>
            <person name="Damon W."/>
            <person name="Desjardin D."/>
            <person name="Finy P."/>
            <person name="Geml J."/>
            <person name="Haridas S."/>
            <person name="Hughes K."/>
            <person name="Justo A."/>
            <person name="Karasinski D."/>
            <person name="Kautmanova I."/>
            <person name="Kiss B."/>
            <person name="Kocsube S."/>
            <person name="Kotiranta H."/>
            <person name="LaButti K.M."/>
            <person name="Lechner B.E."/>
            <person name="Liimatainen K."/>
            <person name="Lipzen A."/>
            <person name="Lukacs Z."/>
            <person name="Mihaltcheva S."/>
            <person name="Morgado L.N."/>
            <person name="Niskanen T."/>
            <person name="Noordeloos M.E."/>
            <person name="Ohm R.A."/>
            <person name="Ortiz-Santana B."/>
            <person name="Ovrebo C."/>
            <person name="Racz N."/>
            <person name="Riley R."/>
            <person name="Savchenko A."/>
            <person name="Shiryaev A."/>
            <person name="Soop K."/>
            <person name="Spirin V."/>
            <person name="Szebenyi C."/>
            <person name="Tomsovsky M."/>
            <person name="Tulloss R.E."/>
            <person name="Uehling J."/>
            <person name="Grigoriev I.V."/>
            <person name="Vagvolgyi C."/>
            <person name="Papp T."/>
            <person name="Martin F.M."/>
            <person name="Miettinen O."/>
            <person name="Hibbett D.S."/>
            <person name="Nagy L.G."/>
        </authorList>
    </citation>
    <scope>NUCLEOTIDE SEQUENCE [LARGE SCALE GENOMIC DNA]</scope>
    <source>
        <strain evidence="8 9">CBS 121175</strain>
    </source>
</reference>
<dbReference type="SMART" id="SM00487">
    <property type="entry name" value="DEXDc"/>
    <property type="match status" value="1"/>
</dbReference>
<evidence type="ECO:0000256" key="4">
    <source>
        <dbReference type="ARBA" id="ARBA00022840"/>
    </source>
</evidence>
<keyword evidence="2 8" id="KW-0378">Hydrolase</keyword>
<dbReference type="InterPro" id="IPR027417">
    <property type="entry name" value="P-loop_NTPase"/>
</dbReference>
<dbReference type="Proteomes" id="UP000307440">
    <property type="component" value="Unassembled WGS sequence"/>
</dbReference>
<dbReference type="OrthoDB" id="2320933at2759"/>
<feature type="region of interest" description="Disordered" evidence="5">
    <location>
        <begin position="1202"/>
        <end position="1241"/>
    </location>
</feature>
<dbReference type="CDD" id="cd18025">
    <property type="entry name" value="DEXHc_DDX60"/>
    <property type="match status" value="1"/>
</dbReference>
<dbReference type="GO" id="GO:0003676">
    <property type="term" value="F:nucleic acid binding"/>
    <property type="evidence" value="ECO:0007669"/>
    <property type="project" value="InterPro"/>
</dbReference>
<keyword evidence="9" id="KW-1185">Reference proteome</keyword>
<feature type="domain" description="Helicase ATP-binding" evidence="6">
    <location>
        <begin position="794"/>
        <end position="962"/>
    </location>
</feature>
<dbReference type="Pfam" id="PF23002">
    <property type="entry name" value="PIN-like_DDX60"/>
    <property type="match status" value="1"/>
</dbReference>
<feature type="region of interest" description="Disordered" evidence="5">
    <location>
        <begin position="1768"/>
        <end position="1828"/>
    </location>
</feature>
<feature type="region of interest" description="Disordered" evidence="5">
    <location>
        <begin position="570"/>
        <end position="591"/>
    </location>
</feature>
<dbReference type="InterPro" id="IPR014001">
    <property type="entry name" value="Helicase_ATP-bd"/>
</dbReference>
<dbReference type="SUPFAM" id="SSF52540">
    <property type="entry name" value="P-loop containing nucleoside triphosphate hydrolases"/>
    <property type="match status" value="1"/>
</dbReference>
<dbReference type="PANTHER" id="PTHR44533:SF4">
    <property type="entry name" value="DEAD_H RNA HELICASE, PUTATIVE-RELATED"/>
    <property type="match status" value="1"/>
</dbReference>
<proteinExistence type="predicted"/>
<gene>
    <name evidence="8" type="ORF">FA15DRAFT_669267</name>
</gene>
<evidence type="ECO:0000256" key="1">
    <source>
        <dbReference type="ARBA" id="ARBA00022741"/>
    </source>
</evidence>
<dbReference type="PANTHER" id="PTHR44533">
    <property type="entry name" value="DEAD/H RNA HELICASE, PUTATIVE-RELATED"/>
    <property type="match status" value="1"/>
</dbReference>
<dbReference type="GO" id="GO:0016787">
    <property type="term" value="F:hydrolase activity"/>
    <property type="evidence" value="ECO:0007669"/>
    <property type="project" value="UniProtKB-KW"/>
</dbReference>
<accession>A0A5C3KVJ8</accession>
<protein>
    <submittedName>
        <fullName evidence="8">P-loop containing nucleoside triphosphate hydrolase protein</fullName>
    </submittedName>
</protein>
<dbReference type="InterPro" id="IPR055124">
    <property type="entry name" value="PIN-like_DDX60"/>
</dbReference>